<accession>A0A1I4JY40</accession>
<gene>
    <name evidence="4" type="ORF">SAMN04488004_1496</name>
</gene>
<dbReference type="PANTHER" id="PTHR32309">
    <property type="entry name" value="TYROSINE-PROTEIN KINASE"/>
    <property type="match status" value="1"/>
</dbReference>
<dbReference type="Proteomes" id="UP000199550">
    <property type="component" value="Unassembled WGS sequence"/>
</dbReference>
<evidence type="ECO:0000256" key="2">
    <source>
        <dbReference type="SAM" id="MobiDB-lite"/>
    </source>
</evidence>
<feature type="transmembrane region" description="Helical" evidence="3">
    <location>
        <begin position="83"/>
        <end position="105"/>
    </location>
</feature>
<reference evidence="4 5" key="1">
    <citation type="submission" date="2016-10" db="EMBL/GenBank/DDBJ databases">
        <authorList>
            <person name="de Groot N.N."/>
        </authorList>
    </citation>
    <scope>NUCLEOTIDE SEQUENCE [LARGE SCALE GENOMIC DNA]</scope>
    <source>
        <strain evidence="4 5">DSM 16199</strain>
    </source>
</reference>
<dbReference type="STRING" id="195913.SAMN04488004_1496"/>
<evidence type="ECO:0000256" key="1">
    <source>
        <dbReference type="SAM" id="Coils"/>
    </source>
</evidence>
<keyword evidence="5" id="KW-1185">Reference proteome</keyword>
<name>A0A1I4JY40_9RHOB</name>
<proteinExistence type="predicted"/>
<feature type="region of interest" description="Disordered" evidence="2">
    <location>
        <begin position="1"/>
        <end position="22"/>
    </location>
</feature>
<keyword evidence="3" id="KW-0472">Membrane</keyword>
<dbReference type="GO" id="GO:0005886">
    <property type="term" value="C:plasma membrane"/>
    <property type="evidence" value="ECO:0007669"/>
    <property type="project" value="TreeGrafter"/>
</dbReference>
<dbReference type="AlphaFoldDB" id="A0A1I4JY40"/>
<evidence type="ECO:0000256" key="3">
    <source>
        <dbReference type="SAM" id="Phobius"/>
    </source>
</evidence>
<protein>
    <submittedName>
        <fullName evidence="4">Capsular polysaccharide transport system permease protein</fullName>
    </submittedName>
</protein>
<dbReference type="PANTHER" id="PTHR32309:SF13">
    <property type="entry name" value="FERRIC ENTEROBACTIN TRANSPORT PROTEIN FEPE"/>
    <property type="match status" value="1"/>
</dbReference>
<dbReference type="EMBL" id="FOTF01000049">
    <property type="protein sequence ID" value="SFL71127.1"/>
    <property type="molecule type" value="Genomic_DNA"/>
</dbReference>
<dbReference type="InterPro" id="IPR050445">
    <property type="entry name" value="Bact_polysacc_biosynth/exp"/>
</dbReference>
<sequence length="450" mass="49532">MTQDPAALAKTEQAIELSEDDKKDPEKLRLVQAVNLAKHRQEEAAREIQRLRRELDDAVLTIKEGSALVRPVARPAKMRRRHYGLVVGFAAIVLLPVGLVAGYLYTRAADQYASTMAFTVRSEDISSSAADLLGGIGAGLAGASGGSAGGDADILYEFMHSPDMVRRVGEQIDLPEVFSLHRDQDPVFSLPEDSTIEDLTNYWSKMLTISYDSGSHLMEVTARAFTPQDARTIAETVFSESSRMINALSDIARADSTRYAAEDLDTALTRLKKAREALTQFRLANQIVDLQADLQSQMGLLASLQGQQTEALIELDLISETARPGDPRLEQAQRRLAVIEARVADERQKFGAGGDGPGGESYANTVAQFESLTVDREFAERAYASALSAYDTAKAEANRQSRYLAAYITPTLAQQADYPQRMRIIATTALFAFLIWVISSLIFYALRERR</sequence>
<keyword evidence="1" id="KW-0175">Coiled coil</keyword>
<dbReference type="GO" id="GO:0004713">
    <property type="term" value="F:protein tyrosine kinase activity"/>
    <property type="evidence" value="ECO:0007669"/>
    <property type="project" value="TreeGrafter"/>
</dbReference>
<keyword evidence="3" id="KW-1133">Transmembrane helix</keyword>
<evidence type="ECO:0000313" key="5">
    <source>
        <dbReference type="Proteomes" id="UP000199550"/>
    </source>
</evidence>
<evidence type="ECO:0000313" key="4">
    <source>
        <dbReference type="EMBL" id="SFL71127.1"/>
    </source>
</evidence>
<feature type="coiled-coil region" evidence="1">
    <location>
        <begin position="34"/>
        <end position="61"/>
    </location>
</feature>
<organism evidence="4 5">
    <name type="scientific">Loktanella salsilacus</name>
    <dbReference type="NCBI Taxonomy" id="195913"/>
    <lineage>
        <taxon>Bacteria</taxon>
        <taxon>Pseudomonadati</taxon>
        <taxon>Pseudomonadota</taxon>
        <taxon>Alphaproteobacteria</taxon>
        <taxon>Rhodobacterales</taxon>
        <taxon>Roseobacteraceae</taxon>
        <taxon>Loktanella</taxon>
    </lineage>
</organism>
<keyword evidence="3" id="KW-0812">Transmembrane</keyword>
<feature type="transmembrane region" description="Helical" evidence="3">
    <location>
        <begin position="424"/>
        <end position="446"/>
    </location>
</feature>
<dbReference type="RefSeq" id="WP_245754339.1">
    <property type="nucleotide sequence ID" value="NZ_FOTF01000049.1"/>
</dbReference>